<evidence type="ECO:0000256" key="1">
    <source>
        <dbReference type="ARBA" id="ARBA00004370"/>
    </source>
</evidence>
<dbReference type="GO" id="GO:0005886">
    <property type="term" value="C:plasma membrane"/>
    <property type="evidence" value="ECO:0007669"/>
    <property type="project" value="UniProtKB-SubCell"/>
</dbReference>
<keyword evidence="6 9" id="KW-0472">Membrane</keyword>
<dbReference type="RefSeq" id="WP_149672550.1">
    <property type="nucleotide sequence ID" value="NZ_VTUZ01000018.1"/>
</dbReference>
<feature type="chain" id="PRO_5023153048" evidence="9">
    <location>
        <begin position="26"/>
        <end position="621"/>
    </location>
</feature>
<gene>
    <name evidence="12" type="ORF">FVF58_25205</name>
</gene>
<evidence type="ECO:0000256" key="2">
    <source>
        <dbReference type="ARBA" id="ARBA00007613"/>
    </source>
</evidence>
<keyword evidence="7 9" id="KW-0564">Palmitate</keyword>
<keyword evidence="10" id="KW-0175">Coiled coil</keyword>
<keyword evidence="8 9" id="KW-0449">Lipoprotein</keyword>
<evidence type="ECO:0000256" key="5">
    <source>
        <dbReference type="ARBA" id="ARBA00022729"/>
    </source>
</evidence>
<feature type="compositionally biased region" description="Low complexity" evidence="11">
    <location>
        <begin position="568"/>
        <end position="588"/>
    </location>
</feature>
<reference evidence="12 13" key="1">
    <citation type="submission" date="2019-08" db="EMBL/GenBank/DDBJ databases">
        <title>Paraburkholderia sp. DCY113.</title>
        <authorList>
            <person name="Kang J."/>
        </authorList>
    </citation>
    <scope>NUCLEOTIDE SEQUENCE [LARGE SCALE GENOMIC DNA]</scope>
    <source>
        <strain evidence="12 13">DCY113</strain>
    </source>
</reference>
<dbReference type="Proteomes" id="UP000325273">
    <property type="component" value="Unassembled WGS sequence"/>
</dbReference>
<dbReference type="Pfam" id="PF02321">
    <property type="entry name" value="OEP"/>
    <property type="match status" value="2"/>
</dbReference>
<dbReference type="SUPFAM" id="SSF56954">
    <property type="entry name" value="Outer membrane efflux proteins (OEP)"/>
    <property type="match status" value="1"/>
</dbReference>
<sequence>MPSPVSKRAVVVPVLALLLTIAGCAGTGGIAPQDHATEASSLDAGNAIRAANRDAQWPAADWWRAYDDPQLNAWIDAAQAGNPSLAAAQARVREALSMAGVARAALAPQVNGSLSIQRQKWADNVYYGPGPLAGEQSWNNTGTLGLSYHLDLWGRDRNAAERALDAAHASAADARAAQLELQANVVRTYIGMSLDYALLDIAKATLQQQQQIVDLASRRLKGGIGTQLEVSQAETPLPEYERQIDALDEQLALARNQLAALAGKGPGAGDAIGRPALSLAAPAGLPAALPAELIGHRPDVVAARWTVAAQARGIDVAKADFYPDINLLASIGGYAAMGPLFQFLKSPSHSWSAGPALSLPIFDGGRLRAQLGAASAGYDEAVERYNQSIVGALKDISDQVIRMRSLATQADDAARSVAAAQRNYDLSREGYRRGLTDYLNVLVAQNQLLRAQEGVAKVQAERLGAHASLMTALGGGLDEPGNGPKADETLPGHGKGKAAITGDTAPKAANAPVAAGSVQPVPSHAVTGDATDGSGNASAKAANASVAAGSDQPVPASHAATGGVTDGSGNASAKAANASAHAGVASHAPTPARIGNHAVATTATSTAATTARASATAPAAE</sequence>
<keyword evidence="3 9" id="KW-1134">Transmembrane beta strand</keyword>
<proteinExistence type="inferred from homology"/>
<evidence type="ECO:0000256" key="10">
    <source>
        <dbReference type="SAM" id="Coils"/>
    </source>
</evidence>
<dbReference type="GO" id="GO:0015562">
    <property type="term" value="F:efflux transmembrane transporter activity"/>
    <property type="evidence" value="ECO:0007669"/>
    <property type="project" value="InterPro"/>
</dbReference>
<keyword evidence="4 9" id="KW-0812">Transmembrane</keyword>
<dbReference type="PANTHER" id="PTHR30203">
    <property type="entry name" value="OUTER MEMBRANE CATION EFFLUX PROTEIN"/>
    <property type="match status" value="1"/>
</dbReference>
<evidence type="ECO:0000256" key="3">
    <source>
        <dbReference type="ARBA" id="ARBA00022452"/>
    </source>
</evidence>
<organism evidence="12 13">
    <name type="scientific">Paraburkholderia panacisoli</name>
    <dbReference type="NCBI Taxonomy" id="2603818"/>
    <lineage>
        <taxon>Bacteria</taxon>
        <taxon>Pseudomonadati</taxon>
        <taxon>Pseudomonadota</taxon>
        <taxon>Betaproteobacteria</taxon>
        <taxon>Burkholderiales</taxon>
        <taxon>Burkholderiaceae</taxon>
        <taxon>Paraburkholderia</taxon>
    </lineage>
</organism>
<evidence type="ECO:0000256" key="7">
    <source>
        <dbReference type="ARBA" id="ARBA00023139"/>
    </source>
</evidence>
<comment type="subcellular location">
    <subcellularLocation>
        <location evidence="9">Cell membrane</location>
        <topology evidence="9">Lipid-anchor</topology>
    </subcellularLocation>
    <subcellularLocation>
        <location evidence="1">Membrane</location>
    </subcellularLocation>
</comment>
<dbReference type="InterPro" id="IPR010131">
    <property type="entry name" value="MdtP/NodT-like"/>
</dbReference>
<feature type="compositionally biased region" description="Low complexity" evidence="11">
    <location>
        <begin position="505"/>
        <end position="515"/>
    </location>
</feature>
<feature type="compositionally biased region" description="Low complexity" evidence="11">
    <location>
        <begin position="533"/>
        <end position="550"/>
    </location>
</feature>
<feature type="signal peptide" evidence="9">
    <location>
        <begin position="1"/>
        <end position="25"/>
    </location>
</feature>
<evidence type="ECO:0000256" key="8">
    <source>
        <dbReference type="ARBA" id="ARBA00023288"/>
    </source>
</evidence>
<name>A0A5B0GVQ6_9BURK</name>
<evidence type="ECO:0000256" key="6">
    <source>
        <dbReference type="ARBA" id="ARBA00023136"/>
    </source>
</evidence>
<dbReference type="NCBIfam" id="TIGR01845">
    <property type="entry name" value="outer_NodT"/>
    <property type="match status" value="1"/>
</dbReference>
<dbReference type="AlphaFoldDB" id="A0A5B0GVQ6"/>
<keyword evidence="13" id="KW-1185">Reference proteome</keyword>
<evidence type="ECO:0000256" key="11">
    <source>
        <dbReference type="SAM" id="MobiDB-lite"/>
    </source>
</evidence>
<dbReference type="Gene3D" id="1.20.1600.10">
    <property type="entry name" value="Outer membrane efflux proteins (OEP)"/>
    <property type="match status" value="1"/>
</dbReference>
<evidence type="ECO:0000313" key="13">
    <source>
        <dbReference type="Proteomes" id="UP000325273"/>
    </source>
</evidence>
<evidence type="ECO:0000256" key="4">
    <source>
        <dbReference type="ARBA" id="ARBA00022692"/>
    </source>
</evidence>
<dbReference type="InterPro" id="IPR003423">
    <property type="entry name" value="OMP_efflux"/>
</dbReference>
<protein>
    <submittedName>
        <fullName evidence="12">Efflux transporter outer membrane subunit</fullName>
    </submittedName>
</protein>
<dbReference type="PROSITE" id="PS51257">
    <property type="entry name" value="PROKAR_LIPOPROTEIN"/>
    <property type="match status" value="1"/>
</dbReference>
<comment type="similarity">
    <text evidence="2 9">Belongs to the outer membrane factor (OMF) (TC 1.B.17) family.</text>
</comment>
<accession>A0A5B0GVQ6</accession>
<feature type="region of interest" description="Disordered" evidence="11">
    <location>
        <begin position="474"/>
        <end position="591"/>
    </location>
</feature>
<dbReference type="PANTHER" id="PTHR30203:SF20">
    <property type="entry name" value="MULTIDRUG RESISTANCE OUTER MEMBRANE PROTEIN MDTP-RELATED"/>
    <property type="match status" value="1"/>
</dbReference>
<evidence type="ECO:0000256" key="9">
    <source>
        <dbReference type="RuleBase" id="RU362097"/>
    </source>
</evidence>
<feature type="coiled-coil region" evidence="10">
    <location>
        <begin position="237"/>
        <end position="264"/>
    </location>
</feature>
<comment type="caution">
    <text evidence="12">The sequence shown here is derived from an EMBL/GenBank/DDBJ whole genome shotgun (WGS) entry which is preliminary data.</text>
</comment>
<evidence type="ECO:0000313" key="12">
    <source>
        <dbReference type="EMBL" id="KAA1006851.1"/>
    </source>
</evidence>
<dbReference type="Gene3D" id="2.20.200.10">
    <property type="entry name" value="Outer membrane efflux proteins (OEP)"/>
    <property type="match status" value="1"/>
</dbReference>
<dbReference type="EMBL" id="VTUZ01000018">
    <property type="protein sequence ID" value="KAA1006851.1"/>
    <property type="molecule type" value="Genomic_DNA"/>
</dbReference>
<keyword evidence="5 9" id="KW-0732">Signal</keyword>